<keyword evidence="5 11" id="KW-0479">Metal-binding</keyword>
<dbReference type="PRINTS" id="PR01099">
    <property type="entry name" value="HYETHTZKNASE"/>
</dbReference>
<evidence type="ECO:0000256" key="7">
    <source>
        <dbReference type="ARBA" id="ARBA00022777"/>
    </source>
</evidence>
<dbReference type="AlphaFoldDB" id="A0A7G6E2K0"/>
<feature type="binding site" evidence="11">
    <location>
        <position position="168"/>
    </location>
    <ligand>
        <name>ATP</name>
        <dbReference type="ChEBI" id="CHEBI:30616"/>
    </ligand>
</feature>
<feature type="binding site" evidence="11">
    <location>
        <position position="122"/>
    </location>
    <ligand>
        <name>ATP</name>
        <dbReference type="ChEBI" id="CHEBI:30616"/>
    </ligand>
</feature>
<dbReference type="GO" id="GO:0004417">
    <property type="term" value="F:hydroxyethylthiazole kinase activity"/>
    <property type="evidence" value="ECO:0007669"/>
    <property type="project" value="UniProtKB-UniRule"/>
</dbReference>
<dbReference type="NCBIfam" id="TIGR00694">
    <property type="entry name" value="thiM"/>
    <property type="match status" value="1"/>
</dbReference>
<dbReference type="SUPFAM" id="SSF53613">
    <property type="entry name" value="Ribokinase-like"/>
    <property type="match status" value="1"/>
</dbReference>
<comment type="catalytic activity">
    <reaction evidence="1 11">
        <text>5-(2-hydroxyethyl)-4-methylthiazole + ATP = 4-methyl-5-(2-phosphooxyethyl)-thiazole + ADP + H(+)</text>
        <dbReference type="Rhea" id="RHEA:24212"/>
        <dbReference type="ChEBI" id="CHEBI:15378"/>
        <dbReference type="ChEBI" id="CHEBI:17957"/>
        <dbReference type="ChEBI" id="CHEBI:30616"/>
        <dbReference type="ChEBI" id="CHEBI:58296"/>
        <dbReference type="ChEBI" id="CHEBI:456216"/>
        <dbReference type="EC" id="2.7.1.50"/>
    </reaction>
</comment>
<evidence type="ECO:0000313" key="12">
    <source>
        <dbReference type="EMBL" id="QNB46304.1"/>
    </source>
</evidence>
<keyword evidence="7 11" id="KW-0418">Kinase</keyword>
<protein>
    <recommendedName>
        <fullName evidence="11">Hydroxyethylthiazole kinase</fullName>
        <ecNumber evidence="11">2.7.1.50</ecNumber>
    </recommendedName>
    <alternativeName>
        <fullName evidence="11">4-methyl-5-beta-hydroxyethylthiazole kinase</fullName>
        <shortName evidence="11">TH kinase</shortName>
        <shortName evidence="11">Thz kinase</shortName>
    </alternativeName>
</protein>
<dbReference type="EMBL" id="CP045798">
    <property type="protein sequence ID" value="QNB46304.1"/>
    <property type="molecule type" value="Genomic_DNA"/>
</dbReference>
<dbReference type="CDD" id="cd01170">
    <property type="entry name" value="THZ_kinase"/>
    <property type="match status" value="1"/>
</dbReference>
<evidence type="ECO:0000256" key="2">
    <source>
        <dbReference type="ARBA" id="ARBA00001946"/>
    </source>
</evidence>
<dbReference type="GO" id="GO:0000287">
    <property type="term" value="F:magnesium ion binding"/>
    <property type="evidence" value="ECO:0007669"/>
    <property type="project" value="UniProtKB-UniRule"/>
</dbReference>
<evidence type="ECO:0000256" key="11">
    <source>
        <dbReference type="HAMAP-Rule" id="MF_00228"/>
    </source>
</evidence>
<keyword evidence="6 11" id="KW-0547">Nucleotide-binding</keyword>
<reference evidence="12 13" key="1">
    <citation type="journal article" date="2019" name="Front. Microbiol.">
        <title>Thermoanaerosceptrum fracticalcis gen. nov. sp. nov., a Novel Fumarate-Fermenting Microorganism From a Deep Fractured Carbonate Aquifer of the US Great Basin.</title>
        <authorList>
            <person name="Hamilton-Brehm S.D."/>
            <person name="Stewart L.E."/>
            <person name="Zavarin M."/>
            <person name="Caldwell M."/>
            <person name="Lawson P.A."/>
            <person name="Onstott T.C."/>
            <person name="Grzymski J."/>
            <person name="Neveux I."/>
            <person name="Lollar B.S."/>
            <person name="Russell C.E."/>
            <person name="Moser D.P."/>
        </authorList>
    </citation>
    <scope>NUCLEOTIDE SEQUENCE [LARGE SCALE GENOMIC DNA]</scope>
    <source>
        <strain evidence="12 13">DRI-13</strain>
    </source>
</reference>
<dbReference type="OrthoDB" id="9778146at2"/>
<dbReference type="Pfam" id="PF02110">
    <property type="entry name" value="HK"/>
    <property type="match status" value="1"/>
</dbReference>
<dbReference type="Gene3D" id="3.40.1190.20">
    <property type="match status" value="1"/>
</dbReference>
<keyword evidence="10 11" id="KW-0784">Thiamine biosynthesis</keyword>
<dbReference type="PIRSF" id="PIRSF000513">
    <property type="entry name" value="Thz_kinase"/>
    <property type="match status" value="1"/>
</dbReference>
<evidence type="ECO:0000256" key="9">
    <source>
        <dbReference type="ARBA" id="ARBA00022842"/>
    </source>
</evidence>
<proteinExistence type="inferred from homology"/>
<evidence type="ECO:0000256" key="10">
    <source>
        <dbReference type="ARBA" id="ARBA00022977"/>
    </source>
</evidence>
<dbReference type="InterPro" id="IPR000417">
    <property type="entry name" value="Hyethyz_kinase"/>
</dbReference>
<dbReference type="RefSeq" id="WP_034421972.1">
    <property type="nucleotide sequence ID" value="NZ_CP045798.1"/>
</dbReference>
<sequence length="270" mass="28786">MEFKKAFTQLLHEVREQKPLVHHITNYVTVNDCANVVLALGGSPVMADDKNEVEEMVAIASALVINIGTLNSRTIESMILAGRQANKLGIPVILDPVGIGATQLRTKTAQEIIQEVKISVLRGNMSEVKVLSGLAAKTRGVDSGDDLQGGREIAINLAQKLNCTVAVTGAKDIISDGIKTAFIENGHPMLAKVTGTGCMATSLVGTYCGVTKDYFLAAVAGIMTMGLAGEKAYQALRGQDGIGTFKEKLFDYIFNLSPDEMMEGAKLDVQ</sequence>
<dbReference type="NCBIfam" id="NF006830">
    <property type="entry name" value="PRK09355.1"/>
    <property type="match status" value="1"/>
</dbReference>
<evidence type="ECO:0000256" key="3">
    <source>
        <dbReference type="ARBA" id="ARBA00004868"/>
    </source>
</evidence>
<dbReference type="GO" id="GO:0005524">
    <property type="term" value="F:ATP binding"/>
    <property type="evidence" value="ECO:0007669"/>
    <property type="project" value="UniProtKB-UniRule"/>
</dbReference>
<feature type="binding site" evidence="11">
    <location>
        <position position="195"/>
    </location>
    <ligand>
        <name>substrate</name>
    </ligand>
</feature>
<keyword evidence="9 11" id="KW-0460">Magnesium</keyword>
<comment type="cofactor">
    <cofactor evidence="2 11">
        <name>Mg(2+)</name>
        <dbReference type="ChEBI" id="CHEBI:18420"/>
    </cofactor>
</comment>
<dbReference type="UniPathway" id="UPA00060">
    <property type="reaction ID" value="UER00139"/>
</dbReference>
<comment type="pathway">
    <text evidence="3 11">Cofactor biosynthesis; thiamine diphosphate biosynthesis; 4-methyl-5-(2-phosphoethyl)-thiazole from 5-(2-hydroxyethyl)-4-methylthiazole: step 1/1.</text>
</comment>
<comment type="similarity">
    <text evidence="11">Belongs to the Thz kinase family.</text>
</comment>
<evidence type="ECO:0000256" key="5">
    <source>
        <dbReference type="ARBA" id="ARBA00022723"/>
    </source>
</evidence>
<organism evidence="12 13">
    <name type="scientific">Thermanaerosceptrum fracticalcis</name>
    <dbReference type="NCBI Taxonomy" id="1712410"/>
    <lineage>
        <taxon>Bacteria</taxon>
        <taxon>Bacillati</taxon>
        <taxon>Bacillota</taxon>
        <taxon>Clostridia</taxon>
        <taxon>Eubacteriales</taxon>
        <taxon>Peptococcaceae</taxon>
        <taxon>Thermanaerosceptrum</taxon>
    </lineage>
</organism>
<gene>
    <name evidence="11 12" type="primary">thiM</name>
    <name evidence="12" type="ORF">BR63_08255</name>
</gene>
<dbReference type="HAMAP" id="MF_00228">
    <property type="entry name" value="Thz_kinase"/>
    <property type="match status" value="1"/>
</dbReference>
<dbReference type="InterPro" id="IPR029056">
    <property type="entry name" value="Ribokinase-like"/>
</dbReference>
<keyword evidence="8 11" id="KW-0067">ATP-binding</keyword>
<dbReference type="KEGG" id="tfr:BR63_08255"/>
<keyword evidence="4 11" id="KW-0808">Transferase</keyword>
<evidence type="ECO:0000256" key="6">
    <source>
        <dbReference type="ARBA" id="ARBA00022741"/>
    </source>
</evidence>
<evidence type="ECO:0000256" key="4">
    <source>
        <dbReference type="ARBA" id="ARBA00022679"/>
    </source>
</evidence>
<evidence type="ECO:0000256" key="1">
    <source>
        <dbReference type="ARBA" id="ARBA00001771"/>
    </source>
</evidence>
<keyword evidence="13" id="KW-1185">Reference proteome</keyword>
<dbReference type="EC" id="2.7.1.50" evidence="11"/>
<comment type="function">
    <text evidence="11">Catalyzes the phosphorylation of the hydroxyl group of 4-methyl-5-beta-hydroxyethylthiazole (THZ).</text>
</comment>
<evidence type="ECO:0000313" key="13">
    <source>
        <dbReference type="Proteomes" id="UP000515847"/>
    </source>
</evidence>
<evidence type="ECO:0000256" key="8">
    <source>
        <dbReference type="ARBA" id="ARBA00022840"/>
    </source>
</evidence>
<feature type="binding site" evidence="11">
    <location>
        <position position="46"/>
    </location>
    <ligand>
        <name>substrate</name>
    </ligand>
</feature>
<dbReference type="GO" id="GO:0009228">
    <property type="term" value="P:thiamine biosynthetic process"/>
    <property type="evidence" value="ECO:0007669"/>
    <property type="project" value="UniProtKB-KW"/>
</dbReference>
<dbReference type="GO" id="GO:0009229">
    <property type="term" value="P:thiamine diphosphate biosynthetic process"/>
    <property type="evidence" value="ECO:0007669"/>
    <property type="project" value="UniProtKB-UniRule"/>
</dbReference>
<name>A0A7G6E2K0_THEFR</name>
<accession>A0A7G6E2K0</accession>
<dbReference type="Proteomes" id="UP000515847">
    <property type="component" value="Chromosome"/>
</dbReference>